<accession>A0ABR6BE63</accession>
<sequence>MSRPLRSDAERTVRAILRAADKVLSENPGATLQQIAEVAGVARTTVHRRFATREALIEAMNAAMLEQIEEAIDAARPRTAPVQVGLHAVTANLIRVKSSWRFTGAQFSVSNPDIQCAAERVQGKSELLFDRLTESGLLAPQADRDWTVRTYHALLHQAILRHQETGEPAEALADLVVTTLLGGLGTSPG</sequence>
<evidence type="ECO:0000256" key="3">
    <source>
        <dbReference type="ARBA" id="ARBA00023163"/>
    </source>
</evidence>
<keyword evidence="1" id="KW-0805">Transcription regulation</keyword>
<name>A0ABR6BE63_9PSEU</name>
<evidence type="ECO:0000256" key="2">
    <source>
        <dbReference type="ARBA" id="ARBA00023125"/>
    </source>
</evidence>
<dbReference type="Pfam" id="PF00440">
    <property type="entry name" value="TetR_N"/>
    <property type="match status" value="1"/>
</dbReference>
<dbReference type="Proteomes" id="UP000517916">
    <property type="component" value="Unassembled WGS sequence"/>
</dbReference>
<evidence type="ECO:0000313" key="6">
    <source>
        <dbReference type="EMBL" id="MBA8925172.1"/>
    </source>
</evidence>
<feature type="DNA-binding region" description="H-T-H motif" evidence="4">
    <location>
        <begin position="31"/>
        <end position="50"/>
    </location>
</feature>
<keyword evidence="7" id="KW-1185">Reference proteome</keyword>
<dbReference type="PANTHER" id="PTHR30055:SF234">
    <property type="entry name" value="HTH-TYPE TRANSCRIPTIONAL REGULATOR BETI"/>
    <property type="match status" value="1"/>
</dbReference>
<dbReference type="EMBL" id="JACJID010000002">
    <property type="protein sequence ID" value="MBA8925172.1"/>
    <property type="molecule type" value="Genomic_DNA"/>
</dbReference>
<reference evidence="6 7" key="1">
    <citation type="submission" date="2020-08" db="EMBL/GenBank/DDBJ databases">
        <title>Genomic Encyclopedia of Archaeal and Bacterial Type Strains, Phase II (KMG-II): from individual species to whole genera.</title>
        <authorList>
            <person name="Goeker M."/>
        </authorList>
    </citation>
    <scope>NUCLEOTIDE SEQUENCE [LARGE SCALE GENOMIC DNA]</scope>
    <source>
        <strain evidence="6 7">DSM 43850</strain>
    </source>
</reference>
<keyword evidence="3" id="KW-0804">Transcription</keyword>
<organism evidence="6 7">
    <name type="scientific">Kutzneria viridogrisea</name>
    <dbReference type="NCBI Taxonomy" id="47990"/>
    <lineage>
        <taxon>Bacteria</taxon>
        <taxon>Bacillati</taxon>
        <taxon>Actinomycetota</taxon>
        <taxon>Actinomycetes</taxon>
        <taxon>Pseudonocardiales</taxon>
        <taxon>Pseudonocardiaceae</taxon>
        <taxon>Kutzneria</taxon>
    </lineage>
</organism>
<keyword evidence="2 4" id="KW-0238">DNA-binding</keyword>
<proteinExistence type="predicted"/>
<evidence type="ECO:0000259" key="5">
    <source>
        <dbReference type="PROSITE" id="PS50977"/>
    </source>
</evidence>
<dbReference type="PROSITE" id="PS50977">
    <property type="entry name" value="HTH_TETR_2"/>
    <property type="match status" value="1"/>
</dbReference>
<dbReference type="Gene3D" id="1.10.357.10">
    <property type="entry name" value="Tetracycline Repressor, domain 2"/>
    <property type="match status" value="1"/>
</dbReference>
<dbReference type="InterPro" id="IPR009057">
    <property type="entry name" value="Homeodomain-like_sf"/>
</dbReference>
<dbReference type="RefSeq" id="WP_025359871.1">
    <property type="nucleotide sequence ID" value="NZ_BAAABQ010000006.1"/>
</dbReference>
<evidence type="ECO:0000256" key="4">
    <source>
        <dbReference type="PROSITE-ProRule" id="PRU00335"/>
    </source>
</evidence>
<dbReference type="InterPro" id="IPR050109">
    <property type="entry name" value="HTH-type_TetR-like_transc_reg"/>
</dbReference>
<gene>
    <name evidence="6" type="ORF">BC739_002371</name>
</gene>
<dbReference type="PANTHER" id="PTHR30055">
    <property type="entry name" value="HTH-TYPE TRANSCRIPTIONAL REGULATOR RUTR"/>
    <property type="match status" value="1"/>
</dbReference>
<dbReference type="InterPro" id="IPR001647">
    <property type="entry name" value="HTH_TetR"/>
</dbReference>
<comment type="caution">
    <text evidence="6">The sequence shown here is derived from an EMBL/GenBank/DDBJ whole genome shotgun (WGS) entry which is preliminary data.</text>
</comment>
<evidence type="ECO:0000256" key="1">
    <source>
        <dbReference type="ARBA" id="ARBA00023015"/>
    </source>
</evidence>
<dbReference type="SUPFAM" id="SSF46689">
    <property type="entry name" value="Homeodomain-like"/>
    <property type="match status" value="1"/>
</dbReference>
<feature type="domain" description="HTH tetR-type" evidence="5">
    <location>
        <begin position="10"/>
        <end position="68"/>
    </location>
</feature>
<evidence type="ECO:0000313" key="7">
    <source>
        <dbReference type="Proteomes" id="UP000517916"/>
    </source>
</evidence>
<protein>
    <submittedName>
        <fullName evidence="6">AcrR family transcriptional regulator</fullName>
    </submittedName>
</protein>